<proteinExistence type="predicted"/>
<feature type="domain" description="Methyltransferase" evidence="1">
    <location>
        <begin position="78"/>
        <end position="166"/>
    </location>
</feature>
<name>A0ABS7K3I1_9BACI</name>
<keyword evidence="2" id="KW-0808">Transferase</keyword>
<dbReference type="PIRSF" id="PIRSF018249">
    <property type="entry name" value="MyrA_prd"/>
    <property type="match status" value="1"/>
</dbReference>
<comment type="caution">
    <text evidence="2">The sequence shown here is derived from an EMBL/GenBank/DDBJ whole genome shotgun (WGS) entry which is preliminary data.</text>
</comment>
<keyword evidence="2" id="KW-0489">Methyltransferase</keyword>
<dbReference type="Pfam" id="PF13649">
    <property type="entry name" value="Methyltransf_25"/>
    <property type="match status" value="1"/>
</dbReference>
<evidence type="ECO:0000313" key="3">
    <source>
        <dbReference type="Proteomes" id="UP000769780"/>
    </source>
</evidence>
<dbReference type="SUPFAM" id="SSF53335">
    <property type="entry name" value="S-adenosyl-L-methionine-dependent methyltransferases"/>
    <property type="match status" value="1"/>
</dbReference>
<gene>
    <name evidence="2" type="ORF">H0185_08000</name>
</gene>
<reference evidence="2 3" key="1">
    <citation type="submission" date="2020-07" db="EMBL/GenBank/DDBJ databases">
        <title>Fungal Genomes of the International Space Station.</title>
        <authorList>
            <person name="Seuylemezian A."/>
            <person name="Singh N.K."/>
            <person name="Wood J."/>
            <person name="Venkateswaran K."/>
        </authorList>
    </citation>
    <scope>NUCLEOTIDE SEQUENCE [LARGE SCALE GENOMIC DNA]</scope>
    <source>
        <strain evidence="2 3">PL-B2</strain>
    </source>
</reference>
<accession>A0ABS7K3I1</accession>
<dbReference type="Gene3D" id="3.40.50.150">
    <property type="entry name" value="Vaccinia Virus protein VP39"/>
    <property type="match status" value="1"/>
</dbReference>
<dbReference type="GO" id="GO:0032259">
    <property type="term" value="P:methylation"/>
    <property type="evidence" value="ECO:0007669"/>
    <property type="project" value="UniProtKB-KW"/>
</dbReference>
<dbReference type="InterPro" id="IPR052939">
    <property type="entry name" value="23S_rRNA_MeTrnsfrase_RlmA"/>
</dbReference>
<dbReference type="GO" id="GO:0008168">
    <property type="term" value="F:methyltransferase activity"/>
    <property type="evidence" value="ECO:0007669"/>
    <property type="project" value="UniProtKB-KW"/>
</dbReference>
<dbReference type="InterPro" id="IPR041698">
    <property type="entry name" value="Methyltransf_25"/>
</dbReference>
<dbReference type="InterPro" id="IPR016718">
    <property type="entry name" value="rRNA_m1G-MeTrfase_A_prd"/>
</dbReference>
<dbReference type="Proteomes" id="UP000769780">
    <property type="component" value="Unassembled WGS sequence"/>
</dbReference>
<organism evidence="2 3">
    <name type="scientific">Mesobacillus maritimus</name>
    <dbReference type="NCBI Taxonomy" id="1643336"/>
    <lineage>
        <taxon>Bacteria</taxon>
        <taxon>Bacillati</taxon>
        <taxon>Bacillota</taxon>
        <taxon>Bacilli</taxon>
        <taxon>Bacillales</taxon>
        <taxon>Bacillaceae</taxon>
        <taxon>Mesobacillus</taxon>
    </lineage>
</organism>
<evidence type="ECO:0000313" key="2">
    <source>
        <dbReference type="EMBL" id="MBY0096749.1"/>
    </source>
</evidence>
<keyword evidence="3" id="KW-1185">Reference proteome</keyword>
<dbReference type="PANTHER" id="PTHR43460">
    <property type="entry name" value="METHYLTRANSFERASE"/>
    <property type="match status" value="1"/>
</dbReference>
<dbReference type="PANTHER" id="PTHR43460:SF1">
    <property type="entry name" value="METHYLTRANSFERASE TYPE 11 DOMAIN-CONTAINING PROTEIN"/>
    <property type="match status" value="1"/>
</dbReference>
<evidence type="ECO:0000259" key="1">
    <source>
        <dbReference type="Pfam" id="PF13649"/>
    </source>
</evidence>
<dbReference type="InterPro" id="IPR029063">
    <property type="entry name" value="SAM-dependent_MTases_sf"/>
</dbReference>
<sequence>MQVVQFESLMCTNRHTYDFTKQGYLNLLTHPIKTKYGKELFEARRTLIAEGGFFEPLCEALANMIKENKGTHQGTLSILDTGCGEGSHLAAICDLVRSNNETAVMGVGVDLAKEGVLVASKNYKNNIWCVADLANAPFENQQFDVILNILSPSNYSEFNRLLKDDGFVLKVVPQSGYLIQLREAFYDAPDKQSYSNVDTVEHFNKHFTLMNQTRIQYTMNLSHPFIDALIQMTPLTWGISEEKAIAFLEKDSLEITVDLDILIGRKTTI</sequence>
<dbReference type="EMBL" id="JACWFH010000008">
    <property type="protein sequence ID" value="MBY0096749.1"/>
    <property type="molecule type" value="Genomic_DNA"/>
</dbReference>
<protein>
    <submittedName>
        <fullName evidence="2">Methyltransferase domain-containing protein</fullName>
    </submittedName>
</protein>